<dbReference type="InterPro" id="IPR050204">
    <property type="entry name" value="AraC_XylS_family_regulators"/>
</dbReference>
<evidence type="ECO:0000256" key="3">
    <source>
        <dbReference type="ARBA" id="ARBA00023163"/>
    </source>
</evidence>
<proteinExistence type="predicted"/>
<name>A0ABR9JJE8_9ACTN</name>
<comment type="caution">
    <text evidence="5">The sequence shown here is derived from an EMBL/GenBank/DDBJ whole genome shotgun (WGS) entry which is preliminary data.</text>
</comment>
<feature type="domain" description="HTH araC/xylS-type" evidence="4">
    <location>
        <begin position="217"/>
        <end position="318"/>
    </location>
</feature>
<dbReference type="SUPFAM" id="SSF46689">
    <property type="entry name" value="Homeodomain-like"/>
    <property type="match status" value="1"/>
</dbReference>
<evidence type="ECO:0000313" key="6">
    <source>
        <dbReference type="Proteomes" id="UP000627838"/>
    </source>
</evidence>
<evidence type="ECO:0000313" key="5">
    <source>
        <dbReference type="EMBL" id="MBE1530667.1"/>
    </source>
</evidence>
<dbReference type="RefSeq" id="WP_225960983.1">
    <property type="nucleotide sequence ID" value="NZ_JADBDZ010000001.1"/>
</dbReference>
<dbReference type="PRINTS" id="PR00032">
    <property type="entry name" value="HTHARAC"/>
</dbReference>
<accession>A0ABR9JJE8</accession>
<dbReference type="SMART" id="SM00342">
    <property type="entry name" value="HTH_ARAC"/>
    <property type="match status" value="1"/>
</dbReference>
<dbReference type="Gene3D" id="1.10.10.60">
    <property type="entry name" value="Homeodomain-like"/>
    <property type="match status" value="1"/>
</dbReference>
<keyword evidence="3" id="KW-0804">Transcription</keyword>
<dbReference type="PROSITE" id="PS01124">
    <property type="entry name" value="HTH_ARAC_FAMILY_2"/>
    <property type="match status" value="1"/>
</dbReference>
<dbReference type="Proteomes" id="UP000627838">
    <property type="component" value="Unassembled WGS sequence"/>
</dbReference>
<dbReference type="PANTHER" id="PTHR46796:SF6">
    <property type="entry name" value="ARAC SUBFAMILY"/>
    <property type="match status" value="1"/>
</dbReference>
<keyword evidence="6" id="KW-1185">Reference proteome</keyword>
<keyword evidence="1" id="KW-0805">Transcription regulation</keyword>
<keyword evidence="2" id="KW-0238">DNA-binding</keyword>
<dbReference type="Pfam" id="PF14525">
    <property type="entry name" value="AraC_binding_2"/>
    <property type="match status" value="1"/>
</dbReference>
<dbReference type="PANTHER" id="PTHR46796">
    <property type="entry name" value="HTH-TYPE TRANSCRIPTIONAL ACTIVATOR RHAS-RELATED"/>
    <property type="match status" value="1"/>
</dbReference>
<dbReference type="Pfam" id="PF12833">
    <property type="entry name" value="HTH_18"/>
    <property type="match status" value="1"/>
</dbReference>
<protein>
    <submittedName>
        <fullName evidence="5">AraC-like DNA-binding protein</fullName>
    </submittedName>
</protein>
<dbReference type="InterPro" id="IPR020449">
    <property type="entry name" value="Tscrpt_reg_AraC-type_HTH"/>
</dbReference>
<dbReference type="InterPro" id="IPR018062">
    <property type="entry name" value="HTH_AraC-typ_CS"/>
</dbReference>
<gene>
    <name evidence="5" type="ORF">H4W34_000500</name>
</gene>
<dbReference type="PROSITE" id="PS00041">
    <property type="entry name" value="HTH_ARAC_FAMILY_1"/>
    <property type="match status" value="1"/>
</dbReference>
<sequence>MLETVFQSEDLPPADRFAYWRECLGNTHAPLEMTSEHADDFRVRQRVLRLGAVTVWPATFQPMICRRTPRLIRRSDPGTYHLSLVLRGTAGASWGKREVTYGPSDLHVQDSSRSVTTWAGGDHAIETVGLELPRELLSLPPGLADRMIGRPLPGGEGIGALLAGFLTRLGSDARGYGPADGSRLGTVLVDLVSALFAHTAEAERALVPESRRRTLALSVRAFIDRNLHDPELAPATIAAANHISVSYLHRVFQAEGTTVAGWIRARRLERARRDLADPALRGLPVARIAARWGFSHPAVFTRAFRAAYDVSPSEYRRARREPDPA</sequence>
<dbReference type="InterPro" id="IPR035418">
    <property type="entry name" value="AraC-bd_2"/>
</dbReference>
<dbReference type="InterPro" id="IPR009057">
    <property type="entry name" value="Homeodomain-like_sf"/>
</dbReference>
<evidence type="ECO:0000256" key="1">
    <source>
        <dbReference type="ARBA" id="ARBA00023015"/>
    </source>
</evidence>
<reference evidence="5 6" key="1">
    <citation type="submission" date="2020-10" db="EMBL/GenBank/DDBJ databases">
        <title>Sequencing the genomes of 1000 actinobacteria strains.</title>
        <authorList>
            <person name="Klenk H.-P."/>
        </authorList>
    </citation>
    <scope>NUCLEOTIDE SEQUENCE [LARGE SCALE GENOMIC DNA]</scope>
    <source>
        <strain evidence="5 6">DSM 46744</strain>
    </source>
</reference>
<evidence type="ECO:0000259" key="4">
    <source>
        <dbReference type="PROSITE" id="PS01124"/>
    </source>
</evidence>
<dbReference type="InterPro" id="IPR018060">
    <property type="entry name" value="HTH_AraC"/>
</dbReference>
<dbReference type="EMBL" id="JADBDZ010000001">
    <property type="protein sequence ID" value="MBE1530667.1"/>
    <property type="molecule type" value="Genomic_DNA"/>
</dbReference>
<evidence type="ECO:0000256" key="2">
    <source>
        <dbReference type="ARBA" id="ARBA00023125"/>
    </source>
</evidence>
<organism evidence="5 6">
    <name type="scientific">Actinomadura algeriensis</name>
    <dbReference type="NCBI Taxonomy" id="1679523"/>
    <lineage>
        <taxon>Bacteria</taxon>
        <taxon>Bacillati</taxon>
        <taxon>Actinomycetota</taxon>
        <taxon>Actinomycetes</taxon>
        <taxon>Streptosporangiales</taxon>
        <taxon>Thermomonosporaceae</taxon>
        <taxon>Actinomadura</taxon>
    </lineage>
</organism>